<evidence type="ECO:0000256" key="8">
    <source>
        <dbReference type="HAMAP-Rule" id="MF_00530"/>
    </source>
</evidence>
<accession>A0A0M4QQB4</accession>
<dbReference type="CDD" id="cd12152">
    <property type="entry name" value="F1-ATPase_delta"/>
    <property type="match status" value="1"/>
</dbReference>
<comment type="subunit">
    <text evidence="8 9">F-type ATPases have 2 components, CF(1) - the catalytic core - and CF(0) - the membrane proton channel. CF(1) has five subunits: alpha(3), beta(3), gamma(1), delta(1), epsilon(1). CF(0) has three main subunits: a, b and c.</text>
</comment>
<dbReference type="NCBIfam" id="TIGR01216">
    <property type="entry name" value="ATP_synt_epsi"/>
    <property type="match status" value="1"/>
</dbReference>
<keyword evidence="7 8" id="KW-0066">ATP synthesis</keyword>
<dbReference type="OrthoDB" id="9791445at2"/>
<dbReference type="GO" id="GO:0045259">
    <property type="term" value="C:proton-transporting ATP synthase complex"/>
    <property type="evidence" value="ECO:0007669"/>
    <property type="project" value="UniProtKB-KW"/>
</dbReference>
<sequence length="96" mass="9926">MANLEVEIVAADHAVWSGTATLVKGFTSEGEIGILPGHTPLLAVLAPGLLEIAPVDGDRFTVDVDGGFFSVDSNRVVIVADGARLQEGASANARIR</sequence>
<dbReference type="EMBL" id="CP012677">
    <property type="protein sequence ID" value="ALE92578.1"/>
    <property type="molecule type" value="Genomic_DNA"/>
</dbReference>
<keyword evidence="8" id="KW-0375">Hydrogen ion transport</keyword>
<evidence type="ECO:0000259" key="10">
    <source>
        <dbReference type="Pfam" id="PF02823"/>
    </source>
</evidence>
<evidence type="ECO:0000313" key="11">
    <source>
        <dbReference type="EMBL" id="ALE92578.1"/>
    </source>
</evidence>
<dbReference type="PANTHER" id="PTHR13822:SF10">
    <property type="entry name" value="ATP SYNTHASE EPSILON CHAIN, CHLOROPLASTIC"/>
    <property type="match status" value="1"/>
</dbReference>
<keyword evidence="3 8" id="KW-0813">Transport</keyword>
<dbReference type="NCBIfam" id="NF009977">
    <property type="entry name" value="PRK13442.1"/>
    <property type="match status" value="1"/>
</dbReference>
<dbReference type="GO" id="GO:0046933">
    <property type="term" value="F:proton-transporting ATP synthase activity, rotational mechanism"/>
    <property type="evidence" value="ECO:0007669"/>
    <property type="project" value="UniProtKB-UniRule"/>
</dbReference>
<dbReference type="SUPFAM" id="SSF51344">
    <property type="entry name" value="Epsilon subunit of F1F0-ATP synthase N-terminal domain"/>
    <property type="match status" value="1"/>
</dbReference>
<dbReference type="KEGG" id="aaq:AOC05_10120"/>
<name>A0A0M4QQB4_9MICC</name>
<dbReference type="InterPro" id="IPR001469">
    <property type="entry name" value="ATP_synth_F1_dsu/esu"/>
</dbReference>
<feature type="domain" description="ATP synthase F1 complex delta/epsilon subunit N-terminal" evidence="10">
    <location>
        <begin position="4"/>
        <end position="83"/>
    </location>
</feature>
<dbReference type="PATRIC" id="fig|656366.3.peg.2185"/>
<evidence type="ECO:0000313" key="12">
    <source>
        <dbReference type="Proteomes" id="UP000062833"/>
    </source>
</evidence>
<keyword evidence="5 8" id="KW-0472">Membrane</keyword>
<organism evidence="11 12">
    <name type="scientific">Arthrobacter alpinus</name>
    <dbReference type="NCBI Taxonomy" id="656366"/>
    <lineage>
        <taxon>Bacteria</taxon>
        <taxon>Bacillati</taxon>
        <taxon>Actinomycetota</taxon>
        <taxon>Actinomycetes</taxon>
        <taxon>Micrococcales</taxon>
        <taxon>Micrococcaceae</taxon>
        <taxon>Arthrobacter</taxon>
    </lineage>
</organism>
<keyword evidence="12" id="KW-1185">Reference proteome</keyword>
<proteinExistence type="inferred from homology"/>
<protein>
    <recommendedName>
        <fullName evidence="8">ATP synthase epsilon chain</fullName>
    </recommendedName>
    <alternativeName>
        <fullName evidence="8">ATP synthase F1 sector epsilon subunit</fullName>
    </alternativeName>
    <alternativeName>
        <fullName evidence="8">F-ATPase epsilon subunit</fullName>
    </alternativeName>
</protein>
<keyword evidence="4 8" id="KW-0406">Ion transport</keyword>
<evidence type="ECO:0000256" key="3">
    <source>
        <dbReference type="ARBA" id="ARBA00022448"/>
    </source>
</evidence>
<dbReference type="AlphaFoldDB" id="A0A0M4QQB4"/>
<evidence type="ECO:0000256" key="6">
    <source>
        <dbReference type="ARBA" id="ARBA00023196"/>
    </source>
</evidence>
<evidence type="ECO:0000256" key="5">
    <source>
        <dbReference type="ARBA" id="ARBA00023136"/>
    </source>
</evidence>
<dbReference type="Pfam" id="PF02823">
    <property type="entry name" value="ATP-synt_DE_N"/>
    <property type="match status" value="1"/>
</dbReference>
<dbReference type="Proteomes" id="UP000062833">
    <property type="component" value="Chromosome"/>
</dbReference>
<dbReference type="InterPro" id="IPR036771">
    <property type="entry name" value="ATPsynth_dsu/esu_N"/>
</dbReference>
<evidence type="ECO:0000256" key="7">
    <source>
        <dbReference type="ARBA" id="ARBA00023310"/>
    </source>
</evidence>
<evidence type="ECO:0000256" key="1">
    <source>
        <dbReference type="ARBA" id="ARBA00004202"/>
    </source>
</evidence>
<keyword evidence="8" id="KW-1003">Cell membrane</keyword>
<dbReference type="PANTHER" id="PTHR13822">
    <property type="entry name" value="ATP SYNTHASE DELTA/EPSILON CHAIN"/>
    <property type="match status" value="1"/>
</dbReference>
<dbReference type="GO" id="GO:0005886">
    <property type="term" value="C:plasma membrane"/>
    <property type="evidence" value="ECO:0007669"/>
    <property type="project" value="UniProtKB-SubCell"/>
</dbReference>
<comment type="function">
    <text evidence="8">Produces ATP from ADP in the presence of a proton gradient across the membrane.</text>
</comment>
<evidence type="ECO:0000256" key="9">
    <source>
        <dbReference type="RuleBase" id="RU003656"/>
    </source>
</evidence>
<dbReference type="HAMAP" id="MF_00530">
    <property type="entry name" value="ATP_synth_epsil_bac"/>
    <property type="match status" value="1"/>
</dbReference>
<evidence type="ECO:0000256" key="2">
    <source>
        <dbReference type="ARBA" id="ARBA00005712"/>
    </source>
</evidence>
<comment type="subcellular location">
    <subcellularLocation>
        <location evidence="1 8">Cell membrane</location>
        <topology evidence="1 8">Peripheral membrane protein</topology>
    </subcellularLocation>
</comment>
<dbReference type="InterPro" id="IPR020546">
    <property type="entry name" value="ATP_synth_F1_dsu/esu_N"/>
</dbReference>
<keyword evidence="6 8" id="KW-0139">CF(1)</keyword>
<dbReference type="RefSeq" id="WP_062007118.1">
    <property type="nucleotide sequence ID" value="NZ_CP012677.1"/>
</dbReference>
<reference evidence="12" key="1">
    <citation type="submission" date="2015-09" db="EMBL/GenBank/DDBJ databases">
        <title>Complete genome of Arthrobacter alpinus strain R3.8.</title>
        <authorList>
            <person name="See-Too W.S."/>
            <person name="Chan K.G."/>
        </authorList>
    </citation>
    <scope>NUCLEOTIDE SEQUENCE [LARGE SCALE GENOMIC DNA]</scope>
    <source>
        <strain evidence="12">R3.8</strain>
    </source>
</reference>
<comment type="similarity">
    <text evidence="2 8 9">Belongs to the ATPase epsilon chain family.</text>
</comment>
<evidence type="ECO:0000256" key="4">
    <source>
        <dbReference type="ARBA" id="ARBA00023065"/>
    </source>
</evidence>
<dbReference type="GO" id="GO:0005524">
    <property type="term" value="F:ATP binding"/>
    <property type="evidence" value="ECO:0007669"/>
    <property type="project" value="UniProtKB-UniRule"/>
</dbReference>
<gene>
    <name evidence="8" type="primary">atpC</name>
    <name evidence="11" type="ORF">AOC05_10120</name>
</gene>
<dbReference type="Gene3D" id="2.60.15.10">
    <property type="entry name" value="F0F1 ATP synthase delta/epsilon subunit, N-terminal"/>
    <property type="match status" value="1"/>
</dbReference>